<evidence type="ECO:0000256" key="9">
    <source>
        <dbReference type="RuleBase" id="RU003915"/>
    </source>
</evidence>
<evidence type="ECO:0000313" key="11">
    <source>
        <dbReference type="EMBL" id="SDK30660.1"/>
    </source>
</evidence>
<dbReference type="SUPFAM" id="SSF54534">
    <property type="entry name" value="FKBP-like"/>
    <property type="match status" value="1"/>
</dbReference>
<dbReference type="PANTHER" id="PTHR47861:SF3">
    <property type="entry name" value="FKBP-TYPE PEPTIDYL-PROLYL CIS-TRANS ISOMERASE SLYD"/>
    <property type="match status" value="1"/>
</dbReference>
<comment type="catalytic activity">
    <reaction evidence="1 8 9">
        <text>[protein]-peptidylproline (omega=180) = [protein]-peptidylproline (omega=0)</text>
        <dbReference type="Rhea" id="RHEA:16237"/>
        <dbReference type="Rhea" id="RHEA-COMP:10747"/>
        <dbReference type="Rhea" id="RHEA-COMP:10748"/>
        <dbReference type="ChEBI" id="CHEBI:83833"/>
        <dbReference type="ChEBI" id="CHEBI:83834"/>
        <dbReference type="EC" id="5.2.1.8"/>
    </reaction>
</comment>
<protein>
    <recommendedName>
        <fullName evidence="9">Peptidyl-prolyl cis-trans isomerase</fullName>
        <ecNumber evidence="9">5.2.1.8</ecNumber>
    </recommendedName>
</protein>
<organism evidence="11 12">
    <name type="scientific">Methanoculleus thermophilus</name>
    <dbReference type="NCBI Taxonomy" id="2200"/>
    <lineage>
        <taxon>Archaea</taxon>
        <taxon>Methanobacteriati</taxon>
        <taxon>Methanobacteriota</taxon>
        <taxon>Stenosarchaea group</taxon>
        <taxon>Methanomicrobia</taxon>
        <taxon>Methanomicrobiales</taxon>
        <taxon>Methanomicrobiaceae</taxon>
        <taxon>Methanoculleus</taxon>
    </lineage>
</organism>
<reference evidence="11 12" key="1">
    <citation type="submission" date="2016-10" db="EMBL/GenBank/DDBJ databases">
        <authorList>
            <person name="Varghese N."/>
            <person name="Submissions S."/>
        </authorList>
    </citation>
    <scope>NUCLEOTIDE SEQUENCE [LARGE SCALE GENOMIC DNA]</scope>
    <source>
        <strain evidence="11 12">DSM 2373</strain>
    </source>
</reference>
<dbReference type="RefSeq" id="WP_083524860.1">
    <property type="nucleotide sequence ID" value="NZ_BCNX01000010.1"/>
</dbReference>
<dbReference type="InterPro" id="IPR046357">
    <property type="entry name" value="PPIase_dom_sf"/>
</dbReference>
<dbReference type="AlphaFoldDB" id="A0A1G9AVF8"/>
<dbReference type="OrthoDB" id="8615at2157"/>
<keyword evidence="5 8" id="KW-0697">Rotamase</keyword>
<keyword evidence="7 8" id="KW-0413">Isomerase</keyword>
<evidence type="ECO:0000313" key="12">
    <source>
        <dbReference type="Proteomes" id="UP000326500"/>
    </source>
</evidence>
<sequence>MKGYTNGILLLIAGIFAVFVLSPGCIGNEDAEDRAKSGDLVKVHYTGTFDNGTVFDSSMGGEPLEFTVGGGEMIPGFDAAVVGMRIGETKTVRIPADQAYGPYQEELVFVTDPAGITGGENLTVGDQVAITLADGRAIPGRVTNISPGEVTIDANHPLAGEDLTFVINLVEIG</sequence>
<dbReference type="Proteomes" id="UP000326500">
    <property type="component" value="Unassembled WGS sequence"/>
</dbReference>
<accession>A0A1G9AVF8</accession>
<keyword evidence="4" id="KW-0963">Cytoplasm</keyword>
<dbReference type="GO" id="GO:0042026">
    <property type="term" value="P:protein refolding"/>
    <property type="evidence" value="ECO:0007669"/>
    <property type="project" value="UniProtKB-ARBA"/>
</dbReference>
<proteinExistence type="inferred from homology"/>
<dbReference type="EC" id="5.2.1.8" evidence="9"/>
<keyword evidence="6" id="KW-0143">Chaperone</keyword>
<evidence type="ECO:0000256" key="3">
    <source>
        <dbReference type="ARBA" id="ARBA00006577"/>
    </source>
</evidence>
<gene>
    <name evidence="11" type="ORF">SAMN04488571_10724</name>
</gene>
<dbReference type="GO" id="GO:0003755">
    <property type="term" value="F:peptidyl-prolyl cis-trans isomerase activity"/>
    <property type="evidence" value="ECO:0007669"/>
    <property type="project" value="UniProtKB-UniRule"/>
</dbReference>
<dbReference type="Pfam" id="PF00254">
    <property type="entry name" value="FKBP_C"/>
    <property type="match status" value="1"/>
</dbReference>
<dbReference type="GO" id="GO:0005737">
    <property type="term" value="C:cytoplasm"/>
    <property type="evidence" value="ECO:0007669"/>
    <property type="project" value="UniProtKB-SubCell"/>
</dbReference>
<dbReference type="InterPro" id="IPR001179">
    <property type="entry name" value="PPIase_FKBP_dom"/>
</dbReference>
<dbReference type="EMBL" id="FNFT01000007">
    <property type="protein sequence ID" value="SDK30660.1"/>
    <property type="molecule type" value="Genomic_DNA"/>
</dbReference>
<dbReference type="STRING" id="2200.GCA_001571405_02063"/>
<keyword evidence="12" id="KW-1185">Reference proteome</keyword>
<comment type="similarity">
    <text evidence="3 9">Belongs to the FKBP-type PPIase family.</text>
</comment>
<evidence type="ECO:0000256" key="4">
    <source>
        <dbReference type="ARBA" id="ARBA00022490"/>
    </source>
</evidence>
<evidence type="ECO:0000256" key="1">
    <source>
        <dbReference type="ARBA" id="ARBA00000971"/>
    </source>
</evidence>
<dbReference type="PANTHER" id="PTHR47861">
    <property type="entry name" value="FKBP-TYPE PEPTIDYL-PROLYL CIS-TRANS ISOMERASE SLYD"/>
    <property type="match status" value="1"/>
</dbReference>
<evidence type="ECO:0000256" key="7">
    <source>
        <dbReference type="ARBA" id="ARBA00023235"/>
    </source>
</evidence>
<feature type="domain" description="PPIase FKBP-type" evidence="10">
    <location>
        <begin position="38"/>
        <end position="102"/>
    </location>
</feature>
<evidence type="ECO:0000259" key="10">
    <source>
        <dbReference type="PROSITE" id="PS50059"/>
    </source>
</evidence>
<name>A0A1G9AVF8_9EURY</name>
<dbReference type="PROSITE" id="PS50059">
    <property type="entry name" value="FKBP_PPIASE"/>
    <property type="match status" value="1"/>
</dbReference>
<dbReference type="Gene3D" id="3.10.50.40">
    <property type="match status" value="1"/>
</dbReference>
<evidence type="ECO:0000256" key="5">
    <source>
        <dbReference type="ARBA" id="ARBA00023110"/>
    </source>
</evidence>
<evidence type="ECO:0000256" key="2">
    <source>
        <dbReference type="ARBA" id="ARBA00004496"/>
    </source>
</evidence>
<comment type="subcellular location">
    <subcellularLocation>
        <location evidence="2">Cytoplasm</location>
    </subcellularLocation>
</comment>
<evidence type="ECO:0000256" key="6">
    <source>
        <dbReference type="ARBA" id="ARBA00023186"/>
    </source>
</evidence>
<evidence type="ECO:0000256" key="8">
    <source>
        <dbReference type="PROSITE-ProRule" id="PRU00277"/>
    </source>
</evidence>